<proteinExistence type="predicted"/>
<reference evidence="2" key="1">
    <citation type="submission" date="2018-12" db="EMBL/GenBank/DDBJ databases">
        <title>Tengunoibacter tsumagoiensis gen. nov., sp. nov., Dictyobacter kobayashii sp. nov., D. alpinus sp. nov., and D. joshuensis sp. nov. and description of Dictyobacteraceae fam. nov. within the order Ktedonobacterales isolated from Tengu-no-mugimeshi.</title>
        <authorList>
            <person name="Wang C.M."/>
            <person name="Zheng Y."/>
            <person name="Sakai Y."/>
            <person name="Toyoda A."/>
            <person name="Minakuchi Y."/>
            <person name="Abe K."/>
            <person name="Yokota A."/>
            <person name="Yabe S."/>
        </authorList>
    </citation>
    <scope>NUCLEOTIDE SEQUENCE [LARGE SCALE GENOMIC DNA]</scope>
    <source>
        <strain evidence="2">Uno11</strain>
    </source>
</reference>
<keyword evidence="2" id="KW-1185">Reference proteome</keyword>
<protein>
    <submittedName>
        <fullName evidence="1">Uncharacterized protein</fullName>
    </submittedName>
</protein>
<dbReference type="AlphaFoldDB" id="A0A402AQH0"/>
<comment type="caution">
    <text evidence="1">The sequence shown here is derived from an EMBL/GenBank/DDBJ whole genome shotgun (WGS) entry which is preliminary data.</text>
</comment>
<evidence type="ECO:0000313" key="2">
    <source>
        <dbReference type="Proteomes" id="UP000287188"/>
    </source>
</evidence>
<organism evidence="1 2">
    <name type="scientific">Dictyobacter kobayashii</name>
    <dbReference type="NCBI Taxonomy" id="2014872"/>
    <lineage>
        <taxon>Bacteria</taxon>
        <taxon>Bacillati</taxon>
        <taxon>Chloroflexota</taxon>
        <taxon>Ktedonobacteria</taxon>
        <taxon>Ktedonobacterales</taxon>
        <taxon>Dictyobacteraceae</taxon>
        <taxon>Dictyobacter</taxon>
    </lineage>
</organism>
<dbReference type="Proteomes" id="UP000287188">
    <property type="component" value="Unassembled WGS sequence"/>
</dbReference>
<sequence length="75" mass="8474">MLYYNIEGDLFFVECLICQVAWSPNGKYPSEEAIIKNVMWLCVSMNNNIIVYFSSMGVKSGEEPRTYMGAGCETS</sequence>
<name>A0A402AQH0_9CHLR</name>
<dbReference type="EMBL" id="BIFS01000001">
    <property type="protein sequence ID" value="GCE21418.1"/>
    <property type="molecule type" value="Genomic_DNA"/>
</dbReference>
<evidence type="ECO:0000313" key="1">
    <source>
        <dbReference type="EMBL" id="GCE21418.1"/>
    </source>
</evidence>
<accession>A0A402AQH0</accession>
<gene>
    <name evidence="1" type="ORF">KDK_52180</name>
</gene>